<keyword evidence="3" id="KW-0804">Transcription</keyword>
<reference evidence="5" key="1">
    <citation type="submission" date="2018-06" db="EMBL/GenBank/DDBJ databases">
        <authorList>
            <person name="Zhirakovskaya E."/>
        </authorList>
    </citation>
    <scope>NUCLEOTIDE SEQUENCE</scope>
</reference>
<gene>
    <name evidence="5" type="ORF">MNBD_GAMMA17-218</name>
</gene>
<evidence type="ECO:0000259" key="4">
    <source>
        <dbReference type="PROSITE" id="PS50987"/>
    </source>
</evidence>
<organism evidence="5">
    <name type="scientific">hydrothermal vent metagenome</name>
    <dbReference type="NCBI Taxonomy" id="652676"/>
    <lineage>
        <taxon>unclassified sequences</taxon>
        <taxon>metagenomes</taxon>
        <taxon>ecological metagenomes</taxon>
    </lineage>
</organism>
<dbReference type="InterPro" id="IPR036390">
    <property type="entry name" value="WH_DNA-bd_sf"/>
</dbReference>
<dbReference type="InterPro" id="IPR001845">
    <property type="entry name" value="HTH_ArsR_DNA-bd_dom"/>
</dbReference>
<dbReference type="PROSITE" id="PS50987">
    <property type="entry name" value="HTH_ARSR_2"/>
    <property type="match status" value="1"/>
</dbReference>
<dbReference type="Pfam" id="PF01022">
    <property type="entry name" value="HTH_5"/>
    <property type="match status" value="1"/>
</dbReference>
<dbReference type="AlphaFoldDB" id="A0A3B0ZJV4"/>
<dbReference type="Gene3D" id="1.10.10.10">
    <property type="entry name" value="Winged helix-like DNA-binding domain superfamily/Winged helix DNA-binding domain"/>
    <property type="match status" value="1"/>
</dbReference>
<name>A0A3B0ZJV4_9ZZZZ</name>
<dbReference type="PANTHER" id="PTHR43132:SF2">
    <property type="entry name" value="ARSENICAL RESISTANCE OPERON REPRESSOR ARSR-RELATED"/>
    <property type="match status" value="1"/>
</dbReference>
<dbReference type="InterPro" id="IPR011991">
    <property type="entry name" value="ArsR-like_HTH"/>
</dbReference>
<proteinExistence type="predicted"/>
<dbReference type="SUPFAM" id="SSF46785">
    <property type="entry name" value="Winged helix' DNA-binding domain"/>
    <property type="match status" value="1"/>
</dbReference>
<feature type="domain" description="HTH arsR-type" evidence="4">
    <location>
        <begin position="5"/>
        <end position="99"/>
    </location>
</feature>
<evidence type="ECO:0000313" key="5">
    <source>
        <dbReference type="EMBL" id="VAW86569.1"/>
    </source>
</evidence>
<protein>
    <submittedName>
        <fullName evidence="5">Transcriptional regulator, ArsR family</fullName>
    </submittedName>
</protein>
<dbReference type="InterPro" id="IPR051011">
    <property type="entry name" value="Metal_resp_trans_reg"/>
</dbReference>
<dbReference type="PRINTS" id="PR00778">
    <property type="entry name" value="HTHARSR"/>
</dbReference>
<accession>A0A3B0ZJV4</accession>
<dbReference type="PANTHER" id="PTHR43132">
    <property type="entry name" value="ARSENICAL RESISTANCE OPERON REPRESSOR ARSR-RELATED"/>
    <property type="match status" value="1"/>
</dbReference>
<dbReference type="EMBL" id="UOFQ01000045">
    <property type="protein sequence ID" value="VAW86569.1"/>
    <property type="molecule type" value="Genomic_DNA"/>
</dbReference>
<dbReference type="CDD" id="cd00090">
    <property type="entry name" value="HTH_ARSR"/>
    <property type="match status" value="1"/>
</dbReference>
<dbReference type="NCBIfam" id="NF033788">
    <property type="entry name" value="HTH_metalloreg"/>
    <property type="match status" value="1"/>
</dbReference>
<evidence type="ECO:0000256" key="1">
    <source>
        <dbReference type="ARBA" id="ARBA00023015"/>
    </source>
</evidence>
<evidence type="ECO:0000256" key="2">
    <source>
        <dbReference type="ARBA" id="ARBA00023125"/>
    </source>
</evidence>
<dbReference type="GO" id="GO:0003677">
    <property type="term" value="F:DNA binding"/>
    <property type="evidence" value="ECO:0007669"/>
    <property type="project" value="UniProtKB-KW"/>
</dbReference>
<evidence type="ECO:0000256" key="3">
    <source>
        <dbReference type="ARBA" id="ARBA00023163"/>
    </source>
</evidence>
<dbReference type="GO" id="GO:0003700">
    <property type="term" value="F:DNA-binding transcription factor activity"/>
    <property type="evidence" value="ECO:0007669"/>
    <property type="project" value="InterPro"/>
</dbReference>
<dbReference type="InterPro" id="IPR036388">
    <property type="entry name" value="WH-like_DNA-bd_sf"/>
</dbReference>
<keyword evidence="1" id="KW-0805">Transcription regulation</keyword>
<dbReference type="SMART" id="SM00418">
    <property type="entry name" value="HTH_ARSR"/>
    <property type="match status" value="1"/>
</dbReference>
<sequence length="100" mass="11421">MEKRNENKRYIAASHNLRSISHPLRLAVLCELTKGPRNVTELLSVTGVSQPNLSQHLAKLRMSGVVTNERRNQHVYYSIASPLITEVIKNLRNIYKLSIK</sequence>
<keyword evidence="2" id="KW-0238">DNA-binding</keyword>